<dbReference type="Proteomes" id="UP000536179">
    <property type="component" value="Unassembled WGS sequence"/>
</dbReference>
<comment type="caution">
    <text evidence="2">The sequence shown here is derived from an EMBL/GenBank/DDBJ whole genome shotgun (WGS) entry which is preliminary data.</text>
</comment>
<name>A0A7W5DTZ0_9BACT</name>
<feature type="chain" id="PRO_5031316298" evidence="1">
    <location>
        <begin position="25"/>
        <end position="255"/>
    </location>
</feature>
<keyword evidence="1" id="KW-0732">Signal</keyword>
<proteinExistence type="predicted"/>
<evidence type="ECO:0000256" key="1">
    <source>
        <dbReference type="SAM" id="SignalP"/>
    </source>
</evidence>
<accession>A0A7W5DTZ0</accession>
<feature type="signal peptide" evidence="1">
    <location>
        <begin position="1"/>
        <end position="24"/>
    </location>
</feature>
<dbReference type="AlphaFoldDB" id="A0A7W5DTZ0"/>
<gene>
    <name evidence="2" type="ORF">FHS27_000270</name>
</gene>
<organism evidence="2 3">
    <name type="scientific">Aporhodopirellula rubra</name>
    <dbReference type="NCBI Taxonomy" id="980271"/>
    <lineage>
        <taxon>Bacteria</taxon>
        <taxon>Pseudomonadati</taxon>
        <taxon>Planctomycetota</taxon>
        <taxon>Planctomycetia</taxon>
        <taxon>Pirellulales</taxon>
        <taxon>Pirellulaceae</taxon>
        <taxon>Aporhodopirellula</taxon>
    </lineage>
</organism>
<keyword evidence="3" id="KW-1185">Reference proteome</keyword>
<sequence length="255" mass="28059">MVRPPHLFAALARGWLAVAVCVVSADLAFCQGADTDSSSGTVVKAENREVSARFTPMRGQWKPASFGGDGPVSIKKTESGDELIEMLAGDPITGILWEGDFPKENYEIRLEARRVEGFDFFAAVTFPVADEHCSFVLGGWGGGMVGISSIDGNDASSNETTQYKEFETNRWYKIRVRVDEMAVTCWLDDVEYAVVPRGEHELSIRIEMDPCLPLGIANFMTHSELRKIEMRKLNVESGSTDPAAVKVESKTEQAN</sequence>
<dbReference type="Gene3D" id="2.60.120.560">
    <property type="entry name" value="Exo-inulinase, domain 1"/>
    <property type="match status" value="1"/>
</dbReference>
<dbReference type="RefSeq" id="WP_184300626.1">
    <property type="nucleotide sequence ID" value="NZ_JACHXU010000001.1"/>
</dbReference>
<protein>
    <submittedName>
        <fullName evidence="2">Uncharacterized protein</fullName>
    </submittedName>
</protein>
<evidence type="ECO:0000313" key="2">
    <source>
        <dbReference type="EMBL" id="MBB3204506.1"/>
    </source>
</evidence>
<reference evidence="2 3" key="1">
    <citation type="submission" date="2020-08" db="EMBL/GenBank/DDBJ databases">
        <title>Genomic Encyclopedia of Type Strains, Phase III (KMG-III): the genomes of soil and plant-associated and newly described type strains.</title>
        <authorList>
            <person name="Whitman W."/>
        </authorList>
    </citation>
    <scope>NUCLEOTIDE SEQUENCE [LARGE SCALE GENOMIC DNA]</scope>
    <source>
        <strain evidence="2 3">CECT 8075</strain>
    </source>
</reference>
<evidence type="ECO:0000313" key="3">
    <source>
        <dbReference type="Proteomes" id="UP000536179"/>
    </source>
</evidence>
<dbReference type="EMBL" id="JACHXU010000001">
    <property type="protein sequence ID" value="MBB3204506.1"/>
    <property type="molecule type" value="Genomic_DNA"/>
</dbReference>